<name>A0A448WMW3_9PLAT</name>
<dbReference type="AlphaFoldDB" id="A0A448WMW3"/>
<gene>
    <name evidence="2" type="ORF">PXEA_LOCUS9066</name>
</gene>
<dbReference type="EMBL" id="CAAALY010025243">
    <property type="protein sequence ID" value="VEL15626.1"/>
    <property type="molecule type" value="Genomic_DNA"/>
</dbReference>
<evidence type="ECO:0008006" key="4">
    <source>
        <dbReference type="Google" id="ProtNLM"/>
    </source>
</evidence>
<dbReference type="PANTHER" id="PTHR19871">
    <property type="entry name" value="BETA TRANSDUCIN-RELATED PROTEIN"/>
    <property type="match status" value="1"/>
</dbReference>
<feature type="region of interest" description="Disordered" evidence="1">
    <location>
        <begin position="230"/>
        <end position="250"/>
    </location>
</feature>
<evidence type="ECO:0000313" key="3">
    <source>
        <dbReference type="Proteomes" id="UP000784294"/>
    </source>
</evidence>
<reference evidence="2" key="1">
    <citation type="submission" date="2018-11" db="EMBL/GenBank/DDBJ databases">
        <authorList>
            <consortium name="Pathogen Informatics"/>
        </authorList>
    </citation>
    <scope>NUCLEOTIDE SEQUENCE</scope>
</reference>
<organism evidence="2 3">
    <name type="scientific">Protopolystoma xenopodis</name>
    <dbReference type="NCBI Taxonomy" id="117903"/>
    <lineage>
        <taxon>Eukaryota</taxon>
        <taxon>Metazoa</taxon>
        <taxon>Spiralia</taxon>
        <taxon>Lophotrochozoa</taxon>
        <taxon>Platyhelminthes</taxon>
        <taxon>Monogenea</taxon>
        <taxon>Polyopisthocotylea</taxon>
        <taxon>Polystomatidea</taxon>
        <taxon>Polystomatidae</taxon>
        <taxon>Protopolystoma</taxon>
    </lineage>
</organism>
<keyword evidence="3" id="KW-1185">Reference proteome</keyword>
<accession>A0A448WMW3</accession>
<dbReference type="InterPro" id="IPR052752">
    <property type="entry name" value="NACHT-WD_repeat"/>
</dbReference>
<evidence type="ECO:0000313" key="2">
    <source>
        <dbReference type="EMBL" id="VEL15626.1"/>
    </source>
</evidence>
<dbReference type="PANTHER" id="PTHR19871:SF14">
    <property type="entry name" value="DUF4062 DOMAIN-CONTAINING PROTEIN"/>
    <property type="match status" value="1"/>
</dbReference>
<evidence type="ECO:0000256" key="1">
    <source>
        <dbReference type="SAM" id="MobiDB-lite"/>
    </source>
</evidence>
<dbReference type="Proteomes" id="UP000784294">
    <property type="component" value="Unassembled WGS sequence"/>
</dbReference>
<comment type="caution">
    <text evidence="2">The sequence shown here is derived from an EMBL/GenBank/DDBJ whole genome shotgun (WGS) entry which is preliminary data.</text>
</comment>
<protein>
    <recommendedName>
        <fullName evidence="4">NACHT domain-containing protein</fullName>
    </recommendedName>
</protein>
<sequence>MIRFLGASPASSTMHQTLRLMCYQLILCLDFRRMHEPATMKSNENTVDFFYSLLKQFASSYELSSSSASASCARIVIYLDGLDLLEGRDTDCLAAQLSWLRTPLPAGTRLIISTCSEAATASSMCFGLVDALSARIRLSPSKLASPQNALSMLTHGRISSNLLQNKQSMFTSNLLAPYSEVGHSSSKDLIFAKDDSLLQKTTNKEKIQKSNLKLKYDSFTNHLVPVLIRHGSKQSDTDSEVQDVRRSSYSSNDYNLQRLRSKFENKQTTETGVVPSHRFNKTDFQSKSTPSIIDTALGHDSGQLPLTSHCYPSVTKQRFLAPLSVTDNYLDAETRFLAPLQKSVLLPCHQYQEHSKHELQFREHPLLLHMEPLKPEECLNILEEHLTALGRTLQPDQWQLVANVFQKLSFPIFISVVKCQVFFVSIYSEAWDNAGIDKGHLRFAIGESINSTIWLLNWNSAERCTTQVQSEENEQAIALV</sequence>
<proteinExistence type="predicted"/>